<gene>
    <name evidence="2" type="ORF">ASPBRDRAFT_230565</name>
</gene>
<sequence>MYEFTRSIFFIFLSLPFRSWILASSFLYTSAFWLVILIARPVYPHGSRRSAPFLARRIQRDRRWSAIYRHPRLRYLSFSSLA</sequence>
<dbReference type="GeneID" id="93574489"/>
<keyword evidence="1" id="KW-0812">Transmembrane</keyword>
<name>A0A1L9V032_ASPBC</name>
<dbReference type="AlphaFoldDB" id="A0A1L9V032"/>
<dbReference type="EMBL" id="KV878679">
    <property type="protein sequence ID" value="OJJ77192.1"/>
    <property type="molecule type" value="Genomic_DNA"/>
</dbReference>
<protein>
    <submittedName>
        <fullName evidence="2">Uncharacterized protein</fullName>
    </submittedName>
</protein>
<dbReference type="Proteomes" id="UP000184499">
    <property type="component" value="Unassembled WGS sequence"/>
</dbReference>
<keyword evidence="1" id="KW-1133">Transmembrane helix</keyword>
<dbReference type="VEuPathDB" id="FungiDB:ASPBRDRAFT_230565"/>
<evidence type="ECO:0000256" key="1">
    <source>
        <dbReference type="SAM" id="Phobius"/>
    </source>
</evidence>
<evidence type="ECO:0000313" key="2">
    <source>
        <dbReference type="EMBL" id="OJJ77192.1"/>
    </source>
</evidence>
<dbReference type="RefSeq" id="XP_067484439.1">
    <property type="nucleotide sequence ID" value="XM_067622001.1"/>
</dbReference>
<feature type="transmembrane region" description="Helical" evidence="1">
    <location>
        <begin position="20"/>
        <end position="39"/>
    </location>
</feature>
<keyword evidence="1" id="KW-0472">Membrane</keyword>
<organism evidence="2 3">
    <name type="scientific">Aspergillus brasiliensis (strain CBS 101740 / IMI 381727 / IBT 21946)</name>
    <dbReference type="NCBI Taxonomy" id="767769"/>
    <lineage>
        <taxon>Eukaryota</taxon>
        <taxon>Fungi</taxon>
        <taxon>Dikarya</taxon>
        <taxon>Ascomycota</taxon>
        <taxon>Pezizomycotina</taxon>
        <taxon>Eurotiomycetes</taxon>
        <taxon>Eurotiomycetidae</taxon>
        <taxon>Eurotiales</taxon>
        <taxon>Aspergillaceae</taxon>
        <taxon>Aspergillus</taxon>
        <taxon>Aspergillus subgen. Circumdati</taxon>
    </lineage>
</organism>
<keyword evidence="3" id="KW-1185">Reference proteome</keyword>
<proteinExistence type="predicted"/>
<evidence type="ECO:0000313" key="3">
    <source>
        <dbReference type="Proteomes" id="UP000184499"/>
    </source>
</evidence>
<reference evidence="3" key="1">
    <citation type="journal article" date="2017" name="Genome Biol.">
        <title>Comparative genomics reveals high biological diversity and specific adaptations in the industrially and medically important fungal genus Aspergillus.</title>
        <authorList>
            <person name="de Vries R.P."/>
            <person name="Riley R."/>
            <person name="Wiebenga A."/>
            <person name="Aguilar-Osorio G."/>
            <person name="Amillis S."/>
            <person name="Uchima C.A."/>
            <person name="Anderluh G."/>
            <person name="Asadollahi M."/>
            <person name="Askin M."/>
            <person name="Barry K."/>
            <person name="Battaglia E."/>
            <person name="Bayram O."/>
            <person name="Benocci T."/>
            <person name="Braus-Stromeyer S.A."/>
            <person name="Caldana C."/>
            <person name="Canovas D."/>
            <person name="Cerqueira G.C."/>
            <person name="Chen F."/>
            <person name="Chen W."/>
            <person name="Choi C."/>
            <person name="Clum A."/>
            <person name="Dos Santos R.A."/>
            <person name="Damasio A.R."/>
            <person name="Diallinas G."/>
            <person name="Emri T."/>
            <person name="Fekete E."/>
            <person name="Flipphi M."/>
            <person name="Freyberg S."/>
            <person name="Gallo A."/>
            <person name="Gournas C."/>
            <person name="Habgood R."/>
            <person name="Hainaut M."/>
            <person name="Harispe M.L."/>
            <person name="Henrissat B."/>
            <person name="Hilden K.S."/>
            <person name="Hope R."/>
            <person name="Hossain A."/>
            <person name="Karabika E."/>
            <person name="Karaffa L."/>
            <person name="Karanyi Z."/>
            <person name="Krasevec N."/>
            <person name="Kuo A."/>
            <person name="Kusch H."/>
            <person name="LaButti K."/>
            <person name="Lagendijk E.L."/>
            <person name="Lapidus A."/>
            <person name="Levasseur A."/>
            <person name="Lindquist E."/>
            <person name="Lipzen A."/>
            <person name="Logrieco A.F."/>
            <person name="MacCabe A."/>
            <person name="Maekelae M.R."/>
            <person name="Malavazi I."/>
            <person name="Melin P."/>
            <person name="Meyer V."/>
            <person name="Mielnichuk N."/>
            <person name="Miskei M."/>
            <person name="Molnar A.P."/>
            <person name="Mule G."/>
            <person name="Ngan C.Y."/>
            <person name="Orejas M."/>
            <person name="Orosz E."/>
            <person name="Ouedraogo J.P."/>
            <person name="Overkamp K.M."/>
            <person name="Park H.-S."/>
            <person name="Perrone G."/>
            <person name="Piumi F."/>
            <person name="Punt P.J."/>
            <person name="Ram A.F."/>
            <person name="Ramon A."/>
            <person name="Rauscher S."/>
            <person name="Record E."/>
            <person name="Riano-Pachon D.M."/>
            <person name="Robert V."/>
            <person name="Roehrig J."/>
            <person name="Ruller R."/>
            <person name="Salamov A."/>
            <person name="Salih N.S."/>
            <person name="Samson R.A."/>
            <person name="Sandor E."/>
            <person name="Sanguinetti M."/>
            <person name="Schuetze T."/>
            <person name="Sepcic K."/>
            <person name="Shelest E."/>
            <person name="Sherlock G."/>
            <person name="Sophianopoulou V."/>
            <person name="Squina F.M."/>
            <person name="Sun H."/>
            <person name="Susca A."/>
            <person name="Todd R.B."/>
            <person name="Tsang A."/>
            <person name="Unkles S.E."/>
            <person name="van de Wiele N."/>
            <person name="van Rossen-Uffink D."/>
            <person name="Oliveira J.V."/>
            <person name="Vesth T.C."/>
            <person name="Visser J."/>
            <person name="Yu J.-H."/>
            <person name="Zhou M."/>
            <person name="Andersen M.R."/>
            <person name="Archer D.B."/>
            <person name="Baker S.E."/>
            <person name="Benoit I."/>
            <person name="Brakhage A.A."/>
            <person name="Braus G.H."/>
            <person name="Fischer R."/>
            <person name="Frisvad J.C."/>
            <person name="Goldman G.H."/>
            <person name="Houbraken J."/>
            <person name="Oakley B."/>
            <person name="Pocsi I."/>
            <person name="Scazzocchio C."/>
            <person name="Seiboth B."/>
            <person name="vanKuyk P.A."/>
            <person name="Wortman J."/>
            <person name="Dyer P.S."/>
            <person name="Grigoriev I.V."/>
        </authorList>
    </citation>
    <scope>NUCLEOTIDE SEQUENCE [LARGE SCALE GENOMIC DNA]</scope>
    <source>
        <strain evidence="3">CBS 101740 / IMI 381727 / IBT 21946</strain>
    </source>
</reference>
<accession>A0A1L9V032</accession>